<dbReference type="NCBIfam" id="NF033218">
    <property type="entry name" value="anchor_AmaP"/>
    <property type="match status" value="1"/>
</dbReference>
<evidence type="ECO:0000256" key="1">
    <source>
        <dbReference type="SAM" id="Phobius"/>
    </source>
</evidence>
<keyword evidence="3" id="KW-1185">Reference proteome</keyword>
<dbReference type="RefSeq" id="WP_204699871.1">
    <property type="nucleotide sequence ID" value="NZ_JAFBEC010000028.1"/>
</dbReference>
<feature type="transmembrane region" description="Helical" evidence="1">
    <location>
        <begin position="7"/>
        <end position="27"/>
    </location>
</feature>
<sequence>MNRFTQFIIGLNSFLTLLLVTAVLLSIFDVYSVMLQIELWPNTAELFWVLIGILSFIALVNLILFFSSFRMGGSPRSRGQLDVRTQNGTLSISQQTIDSTIYRSVKRFDGIRAITIRSRIHSEEESLDIAISFSVIGNEPVQQLASKVQRAVKEDVEHFLEVAVSTVQVNIKEPEPDNSQKQRVV</sequence>
<evidence type="ECO:0000313" key="3">
    <source>
        <dbReference type="Proteomes" id="UP000741863"/>
    </source>
</evidence>
<evidence type="ECO:0000313" key="2">
    <source>
        <dbReference type="EMBL" id="MBM7635162.1"/>
    </source>
</evidence>
<proteinExistence type="predicted"/>
<gene>
    <name evidence="2" type="ORF">JOD17_004311</name>
</gene>
<reference evidence="2 3" key="1">
    <citation type="submission" date="2021-01" db="EMBL/GenBank/DDBJ databases">
        <title>Genomic Encyclopedia of Type Strains, Phase IV (KMG-IV): sequencing the most valuable type-strain genomes for metagenomic binning, comparative biology and taxonomic classification.</title>
        <authorList>
            <person name="Goeker M."/>
        </authorList>
    </citation>
    <scope>NUCLEOTIDE SEQUENCE [LARGE SCALE GENOMIC DNA]</scope>
    <source>
        <strain evidence="2 3">DSM 25540</strain>
    </source>
</reference>
<protein>
    <submittedName>
        <fullName evidence="2">Alkaline shock family protein YloU</fullName>
    </submittedName>
</protein>
<keyword evidence="1" id="KW-1133">Transmembrane helix</keyword>
<organism evidence="2 3">
    <name type="scientific">Geomicrobium sediminis</name>
    <dbReference type="NCBI Taxonomy" id="1347788"/>
    <lineage>
        <taxon>Bacteria</taxon>
        <taxon>Bacillati</taxon>
        <taxon>Bacillota</taxon>
        <taxon>Bacilli</taxon>
        <taxon>Bacillales</taxon>
        <taxon>Geomicrobium</taxon>
    </lineage>
</organism>
<dbReference type="Proteomes" id="UP000741863">
    <property type="component" value="Unassembled WGS sequence"/>
</dbReference>
<keyword evidence="1" id="KW-0812">Transmembrane</keyword>
<comment type="caution">
    <text evidence="2">The sequence shown here is derived from an EMBL/GenBank/DDBJ whole genome shotgun (WGS) entry which is preliminary data.</text>
</comment>
<accession>A0ABS2PIQ1</accession>
<feature type="transmembrane region" description="Helical" evidence="1">
    <location>
        <begin position="47"/>
        <end position="69"/>
    </location>
</feature>
<dbReference type="EMBL" id="JAFBEC010000028">
    <property type="protein sequence ID" value="MBM7635162.1"/>
    <property type="molecule type" value="Genomic_DNA"/>
</dbReference>
<name>A0ABS2PIQ1_9BACL</name>
<keyword evidence="1" id="KW-0472">Membrane</keyword>